<accession>A0AAV0IQQ3</accession>
<evidence type="ECO:0000313" key="2">
    <source>
        <dbReference type="EMBL" id="CAI0399038.1"/>
    </source>
</evidence>
<comment type="caution">
    <text evidence="2">The sequence shown here is derived from an EMBL/GenBank/DDBJ whole genome shotgun (WGS) entry which is preliminary data.</text>
</comment>
<proteinExistence type="predicted"/>
<protein>
    <submittedName>
        <fullName evidence="2">Uncharacterized protein</fullName>
    </submittedName>
</protein>
<dbReference type="AlphaFoldDB" id="A0AAV0IQQ3"/>
<evidence type="ECO:0000256" key="1">
    <source>
        <dbReference type="SAM" id="MobiDB-lite"/>
    </source>
</evidence>
<organism evidence="2 3">
    <name type="scientific">Linum tenue</name>
    <dbReference type="NCBI Taxonomy" id="586396"/>
    <lineage>
        <taxon>Eukaryota</taxon>
        <taxon>Viridiplantae</taxon>
        <taxon>Streptophyta</taxon>
        <taxon>Embryophyta</taxon>
        <taxon>Tracheophyta</taxon>
        <taxon>Spermatophyta</taxon>
        <taxon>Magnoliopsida</taxon>
        <taxon>eudicotyledons</taxon>
        <taxon>Gunneridae</taxon>
        <taxon>Pentapetalae</taxon>
        <taxon>rosids</taxon>
        <taxon>fabids</taxon>
        <taxon>Malpighiales</taxon>
        <taxon>Linaceae</taxon>
        <taxon>Linum</taxon>
    </lineage>
</organism>
<feature type="compositionally biased region" description="Basic and acidic residues" evidence="1">
    <location>
        <begin position="98"/>
        <end position="107"/>
    </location>
</feature>
<feature type="region of interest" description="Disordered" evidence="1">
    <location>
        <begin position="81"/>
        <end position="121"/>
    </location>
</feature>
<dbReference type="EMBL" id="CAMGYJ010000004">
    <property type="protein sequence ID" value="CAI0399038.1"/>
    <property type="molecule type" value="Genomic_DNA"/>
</dbReference>
<keyword evidence="3" id="KW-1185">Reference proteome</keyword>
<gene>
    <name evidence="2" type="ORF">LITE_LOCUS10147</name>
</gene>
<dbReference type="CDD" id="cd21691">
    <property type="entry name" value="GH2-like_DHX8"/>
    <property type="match status" value="1"/>
</dbReference>
<sequence length="133" mass="14842">MAPDDVLKKLEYLSLVSKVCTELETHLGFGDKVLAEFITELGRNCEAVDEFDSKLKENDAGMPDYFVRTLLTIIHAILPPTRKSENPKETAGGGGGYDRQEDGRVEMVPKSTGSNSNEPELYTVYKGRVSREW</sequence>
<reference evidence="2" key="1">
    <citation type="submission" date="2022-08" db="EMBL/GenBank/DDBJ databases">
        <authorList>
            <person name="Gutierrez-Valencia J."/>
        </authorList>
    </citation>
    <scope>NUCLEOTIDE SEQUENCE</scope>
</reference>
<dbReference type="InterPro" id="IPR049588">
    <property type="entry name" value="DHX8_GH2-like"/>
</dbReference>
<evidence type="ECO:0000313" key="3">
    <source>
        <dbReference type="Proteomes" id="UP001154282"/>
    </source>
</evidence>
<dbReference type="Proteomes" id="UP001154282">
    <property type="component" value="Unassembled WGS sequence"/>
</dbReference>
<name>A0AAV0IQQ3_9ROSI</name>